<name>A0ABQ7TT23_SOLTU</name>
<evidence type="ECO:0000313" key="2">
    <source>
        <dbReference type="Proteomes" id="UP000826656"/>
    </source>
</evidence>
<accession>A0ABQ7TT23</accession>
<comment type="caution">
    <text evidence="1">The sequence shown here is derived from an EMBL/GenBank/DDBJ whole genome shotgun (WGS) entry which is preliminary data.</text>
</comment>
<protein>
    <submittedName>
        <fullName evidence="1">Uncharacterized protein</fullName>
    </submittedName>
</protein>
<proteinExistence type="predicted"/>
<evidence type="ECO:0000313" key="1">
    <source>
        <dbReference type="EMBL" id="KAH0737318.1"/>
    </source>
</evidence>
<dbReference type="EMBL" id="JAIVGD010000028">
    <property type="protein sequence ID" value="KAH0737318.1"/>
    <property type="molecule type" value="Genomic_DNA"/>
</dbReference>
<gene>
    <name evidence="1" type="ORF">KY290_036023</name>
</gene>
<organism evidence="1 2">
    <name type="scientific">Solanum tuberosum</name>
    <name type="common">Potato</name>
    <dbReference type="NCBI Taxonomy" id="4113"/>
    <lineage>
        <taxon>Eukaryota</taxon>
        <taxon>Viridiplantae</taxon>
        <taxon>Streptophyta</taxon>
        <taxon>Embryophyta</taxon>
        <taxon>Tracheophyta</taxon>
        <taxon>Spermatophyta</taxon>
        <taxon>Magnoliopsida</taxon>
        <taxon>eudicotyledons</taxon>
        <taxon>Gunneridae</taxon>
        <taxon>Pentapetalae</taxon>
        <taxon>asterids</taxon>
        <taxon>lamiids</taxon>
        <taxon>Solanales</taxon>
        <taxon>Solanaceae</taxon>
        <taxon>Solanoideae</taxon>
        <taxon>Solaneae</taxon>
        <taxon>Solanum</taxon>
    </lineage>
</organism>
<sequence>MRRVVQIAEILEMKMMIPYPCQLVQGVWIYEVLPHLGNYAKKSLDSPLSIFRLLRWHTTKSDNIVDGDPFKNKGRSTKVVHPYLVPTVREKK</sequence>
<dbReference type="Proteomes" id="UP000826656">
    <property type="component" value="Unassembled WGS sequence"/>
</dbReference>
<keyword evidence="2" id="KW-1185">Reference proteome</keyword>
<reference evidence="1 2" key="1">
    <citation type="journal article" date="2021" name="bioRxiv">
        <title>Chromosome-scale and haplotype-resolved genome assembly of a tetraploid potato cultivar.</title>
        <authorList>
            <person name="Sun H."/>
            <person name="Jiao W.-B."/>
            <person name="Krause K."/>
            <person name="Campoy J.A."/>
            <person name="Goel M."/>
            <person name="Folz-Donahue K."/>
            <person name="Kukat C."/>
            <person name="Huettel B."/>
            <person name="Schneeberger K."/>
        </authorList>
    </citation>
    <scope>NUCLEOTIDE SEQUENCE [LARGE SCALE GENOMIC DNA]</scope>
    <source>
        <strain evidence="1">SolTubOtavaFocal</strain>
        <tissue evidence="1">Leaves</tissue>
    </source>
</reference>